<proteinExistence type="predicted"/>
<evidence type="ECO:0000313" key="1">
    <source>
        <dbReference type="EMBL" id="KAL3962371.1"/>
    </source>
</evidence>
<keyword evidence="2" id="KW-1185">Reference proteome</keyword>
<evidence type="ECO:0000313" key="2">
    <source>
        <dbReference type="Proteomes" id="UP001638806"/>
    </source>
</evidence>
<accession>A0ACC4E171</accession>
<reference evidence="1" key="1">
    <citation type="submission" date="2024-12" db="EMBL/GenBank/DDBJ databases">
        <title>Comparative genomics and development of molecular markers within Purpureocillium lilacinum and among Purpureocillium species.</title>
        <authorList>
            <person name="Yeh Z.-Y."/>
            <person name="Ni N.-T."/>
            <person name="Lo P.-H."/>
            <person name="Mushyakhwo K."/>
            <person name="Lin C.-F."/>
            <person name="Nai Y.-S."/>
        </authorList>
    </citation>
    <scope>NUCLEOTIDE SEQUENCE</scope>
    <source>
        <strain evidence="1">NCHU-NPUST-175</strain>
    </source>
</reference>
<sequence length="116" mass="12311">MAASAPDTSGTRHCGQQPAAANTVRDSRPSKSHLLSGANSSRPDVQRQECLRYLMGAKRQCRAPAAFKHGVIRLPISLVSLITNAPSHRSDVHGDLLPRKASELVEASAGQGKSLC</sequence>
<dbReference type="Proteomes" id="UP001638806">
    <property type="component" value="Unassembled WGS sequence"/>
</dbReference>
<name>A0ACC4E171_PURLI</name>
<gene>
    <name evidence="1" type="ORF">ACCO45_003894</name>
</gene>
<dbReference type="EMBL" id="JBGNUJ010000003">
    <property type="protein sequence ID" value="KAL3962371.1"/>
    <property type="molecule type" value="Genomic_DNA"/>
</dbReference>
<comment type="caution">
    <text evidence="1">The sequence shown here is derived from an EMBL/GenBank/DDBJ whole genome shotgun (WGS) entry which is preliminary data.</text>
</comment>
<organism evidence="1 2">
    <name type="scientific">Purpureocillium lilacinum</name>
    <name type="common">Paecilomyces lilacinus</name>
    <dbReference type="NCBI Taxonomy" id="33203"/>
    <lineage>
        <taxon>Eukaryota</taxon>
        <taxon>Fungi</taxon>
        <taxon>Dikarya</taxon>
        <taxon>Ascomycota</taxon>
        <taxon>Pezizomycotina</taxon>
        <taxon>Sordariomycetes</taxon>
        <taxon>Hypocreomycetidae</taxon>
        <taxon>Hypocreales</taxon>
        <taxon>Ophiocordycipitaceae</taxon>
        <taxon>Purpureocillium</taxon>
    </lineage>
</organism>
<protein>
    <submittedName>
        <fullName evidence="1">Uncharacterized protein</fullName>
    </submittedName>
</protein>